<proteinExistence type="predicted"/>
<dbReference type="InterPro" id="IPR023214">
    <property type="entry name" value="HAD_sf"/>
</dbReference>
<accession>A0A8E0IIL1</accession>
<name>A0A8E0IIL1_LACPA</name>
<feature type="non-terminal residue" evidence="1">
    <location>
        <position position="41"/>
    </location>
</feature>
<evidence type="ECO:0000313" key="1">
    <source>
        <dbReference type="EMBL" id="EPC53364.1"/>
    </source>
</evidence>
<gene>
    <name evidence="1" type="ORF">Lpp77_09261</name>
</gene>
<dbReference type="Gene3D" id="3.40.50.1000">
    <property type="entry name" value="HAD superfamily/HAD-like"/>
    <property type="match status" value="1"/>
</dbReference>
<dbReference type="Gene3D" id="1.10.150.240">
    <property type="entry name" value="Putative phosphatase, domain 2"/>
    <property type="match status" value="1"/>
</dbReference>
<dbReference type="SUPFAM" id="SSF56784">
    <property type="entry name" value="HAD-like"/>
    <property type="match status" value="1"/>
</dbReference>
<dbReference type="InterPro" id="IPR023198">
    <property type="entry name" value="PGP-like_dom2"/>
</dbReference>
<reference evidence="1 2" key="1">
    <citation type="journal article" date="2013" name="PLoS ONE">
        <title>Lactobacillus paracasei comparative genomics: towards species pan-genome definition and exploitation of diversity.</title>
        <authorList>
            <person name="Smokvina T."/>
            <person name="Wels M."/>
            <person name="Polka J."/>
            <person name="Chervaux C."/>
            <person name="Brisse S."/>
            <person name="Boekhorst J."/>
            <person name="van Hylckama Vlieg J.E."/>
            <person name="Siezen R.J."/>
        </authorList>
    </citation>
    <scope>NUCLEOTIDE SEQUENCE [LARGE SCALE GENOMIC DNA]</scope>
    <source>
        <strain evidence="1 2">CNCM I-4270</strain>
    </source>
</reference>
<dbReference type="AlphaFoldDB" id="A0A8E0IIL1"/>
<comment type="caution">
    <text evidence="1">The sequence shown here is derived from an EMBL/GenBank/DDBJ whole genome shotgun (WGS) entry which is preliminary data.</text>
</comment>
<sequence>MLKGLLFDLDGVLTDSAKFHLQAWSQLATQLGITLTPAERE</sequence>
<evidence type="ECO:0000313" key="2">
    <source>
        <dbReference type="Proteomes" id="UP000014249"/>
    </source>
</evidence>
<protein>
    <submittedName>
        <fullName evidence="1">Beta-phosphoglucomutase</fullName>
    </submittedName>
</protein>
<dbReference type="Proteomes" id="UP000014249">
    <property type="component" value="Unassembled WGS sequence"/>
</dbReference>
<dbReference type="EMBL" id="ANJX01000252">
    <property type="protein sequence ID" value="EPC53364.1"/>
    <property type="molecule type" value="Genomic_DNA"/>
</dbReference>
<dbReference type="InterPro" id="IPR036412">
    <property type="entry name" value="HAD-like_sf"/>
</dbReference>
<organism evidence="1 2">
    <name type="scientific">Lacticaseibacillus paracasei subsp. paracasei CNCM I-4270</name>
    <dbReference type="NCBI Taxonomy" id="1256202"/>
    <lineage>
        <taxon>Bacteria</taxon>
        <taxon>Bacillati</taxon>
        <taxon>Bacillota</taxon>
        <taxon>Bacilli</taxon>
        <taxon>Lactobacillales</taxon>
        <taxon>Lactobacillaceae</taxon>
        <taxon>Lacticaseibacillus</taxon>
    </lineage>
</organism>